<dbReference type="GO" id="GO:0016491">
    <property type="term" value="F:oxidoreductase activity"/>
    <property type="evidence" value="ECO:0007669"/>
    <property type="project" value="UniProtKB-KW"/>
</dbReference>
<protein>
    <submittedName>
        <fullName evidence="2">Uncharacterized protein</fullName>
    </submittedName>
</protein>
<comment type="caution">
    <text evidence="2">The sequence shown here is derived from an EMBL/GenBank/DDBJ whole genome shotgun (WGS) entry which is preliminary data.</text>
</comment>
<dbReference type="Gene3D" id="3.40.50.720">
    <property type="entry name" value="NAD(P)-binding Rossmann-like Domain"/>
    <property type="match status" value="1"/>
</dbReference>
<dbReference type="InterPro" id="IPR036291">
    <property type="entry name" value="NAD(P)-bd_dom_sf"/>
</dbReference>
<dbReference type="Proteomes" id="UP000738349">
    <property type="component" value="Unassembled WGS sequence"/>
</dbReference>
<dbReference type="EMBL" id="JAGMUV010000019">
    <property type="protein sequence ID" value="KAH7127588.1"/>
    <property type="molecule type" value="Genomic_DNA"/>
</dbReference>
<dbReference type="PANTHER" id="PTHR47534:SF3">
    <property type="entry name" value="ALCOHOL DEHYDROGENASE-LIKE C-TERMINAL DOMAIN-CONTAINING PROTEIN"/>
    <property type="match status" value="1"/>
</dbReference>
<evidence type="ECO:0000313" key="3">
    <source>
        <dbReference type="Proteomes" id="UP000738349"/>
    </source>
</evidence>
<proteinExistence type="predicted"/>
<keyword evidence="1" id="KW-0560">Oxidoreductase</keyword>
<keyword evidence="3" id="KW-1185">Reference proteome</keyword>
<evidence type="ECO:0000256" key="1">
    <source>
        <dbReference type="ARBA" id="ARBA00023002"/>
    </source>
</evidence>
<dbReference type="OrthoDB" id="2898509at2759"/>
<accession>A0A9P9DY87</accession>
<dbReference type="Pfam" id="PF00106">
    <property type="entry name" value="adh_short"/>
    <property type="match status" value="1"/>
</dbReference>
<dbReference type="AlphaFoldDB" id="A0A9P9DY87"/>
<name>A0A9P9DY87_9HYPO</name>
<dbReference type="InterPro" id="IPR002347">
    <property type="entry name" value="SDR_fam"/>
</dbReference>
<evidence type="ECO:0000313" key="2">
    <source>
        <dbReference type="EMBL" id="KAH7127588.1"/>
    </source>
</evidence>
<organism evidence="2 3">
    <name type="scientific">Dactylonectria macrodidyma</name>
    <dbReference type="NCBI Taxonomy" id="307937"/>
    <lineage>
        <taxon>Eukaryota</taxon>
        <taxon>Fungi</taxon>
        <taxon>Dikarya</taxon>
        <taxon>Ascomycota</taxon>
        <taxon>Pezizomycotina</taxon>
        <taxon>Sordariomycetes</taxon>
        <taxon>Hypocreomycetidae</taxon>
        <taxon>Hypocreales</taxon>
        <taxon>Nectriaceae</taxon>
        <taxon>Dactylonectria</taxon>
    </lineage>
</organism>
<sequence length="331" mass="36098">MVALNVIKHSNSQLKTAGIPKVAVFVGGTSGIGHLALTELVESGSSTKIYLIGRQSAAAQMETRVAHFRTINLNVEIVWLEGEISLLADVARICTEIKSKESTLDLLFLSAGFLPFSGRRETSEGFDTSQSVLYFSRITFIINLLPLLSSSPSARVVSVMGGGKERANIDLGDLELRKPGAFGAVRSQTHVIAMTTLTMEKLAEQNKTVTFIHTFPGQVDTGNLRADLPPYSPFSWLLWIVVEPLIRLIGLSNKESGQRHLYVGTSAKYGGRGISTKVPQARNSKGNTEPGLFLVNQYCDASFDQATLDQLRDSVQGTVWEHTQKAIESFI</sequence>
<dbReference type="SUPFAM" id="SSF51735">
    <property type="entry name" value="NAD(P)-binding Rossmann-fold domains"/>
    <property type="match status" value="1"/>
</dbReference>
<dbReference type="PANTHER" id="PTHR47534">
    <property type="entry name" value="YALI0E05731P"/>
    <property type="match status" value="1"/>
</dbReference>
<gene>
    <name evidence="2" type="ORF">EDB81DRAFT_663007</name>
</gene>
<dbReference type="InterPro" id="IPR052228">
    <property type="entry name" value="Sec_Metab_Biosynth_Oxidored"/>
</dbReference>
<reference evidence="2" key="1">
    <citation type="journal article" date="2021" name="Nat. Commun.">
        <title>Genetic determinants of endophytism in the Arabidopsis root mycobiome.</title>
        <authorList>
            <person name="Mesny F."/>
            <person name="Miyauchi S."/>
            <person name="Thiergart T."/>
            <person name="Pickel B."/>
            <person name="Atanasova L."/>
            <person name="Karlsson M."/>
            <person name="Huettel B."/>
            <person name="Barry K.W."/>
            <person name="Haridas S."/>
            <person name="Chen C."/>
            <person name="Bauer D."/>
            <person name="Andreopoulos W."/>
            <person name="Pangilinan J."/>
            <person name="LaButti K."/>
            <person name="Riley R."/>
            <person name="Lipzen A."/>
            <person name="Clum A."/>
            <person name="Drula E."/>
            <person name="Henrissat B."/>
            <person name="Kohler A."/>
            <person name="Grigoriev I.V."/>
            <person name="Martin F.M."/>
            <person name="Hacquard S."/>
        </authorList>
    </citation>
    <scope>NUCLEOTIDE SEQUENCE</scope>
    <source>
        <strain evidence="2">MPI-CAGE-AT-0147</strain>
    </source>
</reference>